<feature type="compositionally biased region" description="Basic residues" evidence="1">
    <location>
        <begin position="1659"/>
        <end position="1684"/>
    </location>
</feature>
<feature type="compositionally biased region" description="Low complexity" evidence="1">
    <location>
        <begin position="582"/>
        <end position="593"/>
    </location>
</feature>
<dbReference type="CDD" id="cd22744">
    <property type="entry name" value="OTU"/>
    <property type="match status" value="1"/>
</dbReference>
<feature type="compositionally biased region" description="Polar residues" evidence="1">
    <location>
        <begin position="1443"/>
        <end position="1453"/>
    </location>
</feature>
<feature type="compositionally biased region" description="Basic and acidic residues" evidence="1">
    <location>
        <begin position="1553"/>
        <end position="1571"/>
    </location>
</feature>
<dbReference type="SUPFAM" id="SSF54001">
    <property type="entry name" value="Cysteine proteinases"/>
    <property type="match status" value="1"/>
</dbReference>
<evidence type="ECO:0000313" key="3">
    <source>
        <dbReference type="EMBL" id="QHS98707.1"/>
    </source>
</evidence>
<name>A0A6C0C268_9ZZZZ</name>
<dbReference type="PANTHER" id="PTHR12419:SF7">
    <property type="entry name" value="OTU DOMAIN-CONTAINING PROTEIN 3"/>
    <property type="match status" value="1"/>
</dbReference>
<feature type="domain" description="OTU" evidence="2">
    <location>
        <begin position="388"/>
        <end position="546"/>
    </location>
</feature>
<organism evidence="3">
    <name type="scientific">viral metagenome</name>
    <dbReference type="NCBI Taxonomy" id="1070528"/>
    <lineage>
        <taxon>unclassified sequences</taxon>
        <taxon>metagenomes</taxon>
        <taxon>organismal metagenomes</taxon>
    </lineage>
</organism>
<dbReference type="InterPro" id="IPR038765">
    <property type="entry name" value="Papain-like_cys_pep_sf"/>
</dbReference>
<feature type="compositionally biased region" description="Acidic residues" evidence="1">
    <location>
        <begin position="1524"/>
        <end position="1535"/>
    </location>
</feature>
<feature type="compositionally biased region" description="Polar residues" evidence="1">
    <location>
        <begin position="571"/>
        <end position="580"/>
    </location>
</feature>
<dbReference type="GO" id="GO:0004843">
    <property type="term" value="F:cysteine-type deubiquitinase activity"/>
    <property type="evidence" value="ECO:0007669"/>
    <property type="project" value="TreeGrafter"/>
</dbReference>
<dbReference type="PANTHER" id="PTHR12419">
    <property type="entry name" value="OTU DOMAIN CONTAINING PROTEIN"/>
    <property type="match status" value="1"/>
</dbReference>
<feature type="region of interest" description="Disordered" evidence="1">
    <location>
        <begin position="319"/>
        <end position="353"/>
    </location>
</feature>
<feature type="compositionally biased region" description="Low complexity" evidence="1">
    <location>
        <begin position="1492"/>
        <end position="1512"/>
    </location>
</feature>
<dbReference type="EMBL" id="MN739321">
    <property type="protein sequence ID" value="QHS98707.1"/>
    <property type="molecule type" value="Genomic_DNA"/>
</dbReference>
<feature type="region of interest" description="Disordered" evidence="1">
    <location>
        <begin position="571"/>
        <end position="593"/>
    </location>
</feature>
<accession>A0A6C0C268</accession>
<dbReference type="InterPro" id="IPR050704">
    <property type="entry name" value="Peptidase_C85-like"/>
</dbReference>
<dbReference type="InterPro" id="IPR003323">
    <property type="entry name" value="OTU_dom"/>
</dbReference>
<feature type="region of interest" description="Disordered" evidence="1">
    <location>
        <begin position="1"/>
        <end position="40"/>
    </location>
</feature>
<sequence length="1684" mass="193463">MRITKKRLNKIKKTKYQSRKKYKKKRRKKRKKKRNTFRKKRKTNLKYNSLKNKHKGGNKDDVHILMSSYEFDNSPQPSDLLYYLITAKYSKDKREIKADKVAINGSLRVDNVVKNISYDVPIGYTMSGAIETGIFTNQKPIVVLNDILIYLQNNNILKNLNDIRTFLLSQFGITSLFISTYDRTLYDSLNKPESRNLVVKILEEEWNKIKQTNQKEVEAATMIQAKFREKTQEGLEKDNAKNCRTELISAKKKKCGKFRNWDIDDSCKTPSCPPDVRDAVVSKNQKIEDALSEMSKEQKRKVIAGQAAFHGAVNMQGQEEVATTDTPTVPVATTDTPTVPVATTDTPTVPEATTDIPIEPVATTSGDISTDEQRKNKIEEMLKQNFKRTLVDEKDDGHCLFRTFARFLYGEVDCVPNTSDITEQQIEEGKKCMHWLIRDKIVEHIWDNQGEYFEWFDEQNPFSEYKNRMMNYEPNPEQKYGRHGGETEIAVFEKLYKIKVIIYKWDEQQNNIIIARGIGIQDMVDENILQIFFDEKQKHYQSTISSDPVLREEEEEQEKKRHARFLQELNQPQTATTGSIVQEPTEQPLEPPTEQAVDSQQREEEILQERFPGSNFKRITPDKPVYKSNDEYHNTFIVKFYKKDPSEGGNISILNLSRKAEEKLLGPKVFNIGNAVDTYFLKVNENPPLWIMKYGWAGRNLKEITIDVKNPTALGPLFIKVLRLIERIENVNKIDGIDYFQHDDLSPLNIGYSGAGLDDLNDPESNLLVFDWGETGATQQNMRNGFRTSLGQMINTHLTLSKIERQWDEAIIEFDASRRPGGQETIDSTTGPTLEPGSSSSDEENDSDDSAQSSESSDLKNIKPEDLFTLGKLSETDNEKLYSTIFSKLSELEFNITIKEVRLETWRQLIDWDKAKKRMLSICKIIDIRHHVDYLIKNNKTLLGHETNDINYQEIEKRYKLPLITKWDLKFFLTKDGKILLKKIGIKGWTSKRFIQLTPLLEYAVNHPEVWKLYHMERDDMKFKPTIRVLSDTVRPKGRTLGWSKGHVYTGQLTIEYTPKGPVDKNYRKNTLYLIVSPNRKETETKLIHGSATPGIHCVLQPLGEGGSVNDNQYLNNSKFSEDNLLYRYAHETNYRKPGNEFANVIREYQVKVNGAGIYSGLGFSNVAELYKKMQVDGVDKDLIEVYRNTIKTPDDVEKFIKDTDLAVSREIEGKNRAREGHIDQINHEIGKYSIQDEINKLFPGKEPKDLTMDDVLQAKQLKNTKQEKQRKARLVKKYLIQLYGDKPNMLDYTDEEILKAQEQENKAPIEPSYILRSVDPTTEITQEKHQEIENNVEQKIKEAISKIVPDYKIGEPLTGEETTDPRGEKPLDTIMNELLTEVPDITVDYKQLLKQAISKEITLAQKNTNNPDTNFKILKQFIVLLEREKILFKARKDKLTGEEQQNTDGSNYSDEKKATIMPAINKVFEENLKEQIERYQNDDFRRGLGYSASTSTETVSDSTGDGTGDSTQRQPLDTGSETLDSEEKTEEEDTGPSLNPDAITEGLDGDSIESRSRRRTADDLPERTDSVDLGGDETAPEPENAGIPYDKENSPSSANIFIEFGKVNPQTGNPTAPRVVLTQTNTADSKSTKRWFEELFDSDKRTPETPIVGVVGGYKKKKRKNKSKKKKKRKKRRKKSMKK</sequence>
<reference evidence="3" key="1">
    <citation type="journal article" date="2020" name="Nature">
        <title>Giant virus diversity and host interactions through global metagenomics.</title>
        <authorList>
            <person name="Schulz F."/>
            <person name="Roux S."/>
            <person name="Paez-Espino D."/>
            <person name="Jungbluth S."/>
            <person name="Walsh D.A."/>
            <person name="Denef V.J."/>
            <person name="McMahon K.D."/>
            <person name="Konstantinidis K.T."/>
            <person name="Eloe-Fadrosh E.A."/>
            <person name="Kyrpides N.C."/>
            <person name="Woyke T."/>
        </authorList>
    </citation>
    <scope>NUCLEOTIDE SEQUENCE</scope>
    <source>
        <strain evidence="3">GVMAG-M-3300020185-18</strain>
    </source>
</reference>
<feature type="region of interest" description="Disordered" evidence="1">
    <location>
        <begin position="1647"/>
        <end position="1684"/>
    </location>
</feature>
<feature type="region of interest" description="Disordered" evidence="1">
    <location>
        <begin position="1439"/>
        <end position="1458"/>
    </location>
</feature>
<evidence type="ECO:0000259" key="2">
    <source>
        <dbReference type="PROSITE" id="PS50802"/>
    </source>
</evidence>
<dbReference type="PROSITE" id="PS50802">
    <property type="entry name" value="OTU"/>
    <property type="match status" value="1"/>
</dbReference>
<proteinExistence type="predicted"/>
<feature type="region of interest" description="Disordered" evidence="1">
    <location>
        <begin position="1487"/>
        <end position="1597"/>
    </location>
</feature>
<protein>
    <recommendedName>
        <fullName evidence="2">OTU domain-containing protein</fullName>
    </recommendedName>
</protein>
<evidence type="ECO:0000256" key="1">
    <source>
        <dbReference type="SAM" id="MobiDB-lite"/>
    </source>
</evidence>
<dbReference type="GO" id="GO:0016579">
    <property type="term" value="P:protein deubiquitination"/>
    <property type="evidence" value="ECO:0007669"/>
    <property type="project" value="TreeGrafter"/>
</dbReference>
<feature type="region of interest" description="Disordered" evidence="1">
    <location>
        <begin position="818"/>
        <end position="858"/>
    </location>
</feature>
<dbReference type="Gene3D" id="3.90.70.80">
    <property type="match status" value="1"/>
</dbReference>